<reference evidence="11" key="1">
    <citation type="journal article" date="2011" name="J. Bacteriol.">
        <title>Genome sequences of eight morphologically diverse alphaproteobacteria.</title>
        <authorList>
            <consortium name="US DOE Joint Genome Institute"/>
            <person name="Brown P.J."/>
            <person name="Kysela D.T."/>
            <person name="Buechlein A."/>
            <person name="Hemmerich C."/>
            <person name="Brun Y.V."/>
        </authorList>
    </citation>
    <scope>NUCLEOTIDE SEQUENCE [LARGE SCALE GENOMIC DNA]</scope>
    <source>
        <strain evidence="11">ATCC 49814 / DSM 5838 / IFAM 1418</strain>
    </source>
</reference>
<evidence type="ECO:0000256" key="1">
    <source>
        <dbReference type="ARBA" id="ARBA00003475"/>
    </source>
</evidence>
<keyword evidence="7 8" id="KW-0472">Membrane</keyword>
<feature type="transmembrane region" description="Helical" evidence="8">
    <location>
        <begin position="117"/>
        <end position="135"/>
    </location>
</feature>
<dbReference type="GO" id="GO:0030416">
    <property type="term" value="P:methylamine metabolic process"/>
    <property type="evidence" value="ECO:0007669"/>
    <property type="project" value="InterPro"/>
</dbReference>
<dbReference type="HOGENOM" id="CLU_101331_2_1_5"/>
<keyword evidence="11" id="KW-1185">Reference proteome</keyword>
<comment type="function">
    <text evidence="1">May be specifically involved in the processing, transport, and/or maturation of the MADH beta-subunit.</text>
</comment>
<feature type="domain" description="Methylamine utilisation protein MauE" evidence="9">
    <location>
        <begin position="9"/>
        <end position="132"/>
    </location>
</feature>
<sequence>MTEFVRYSIALAVGFTSLLFLHAAYVKFAEAGRFEGVLAAYRLIPETFQRPMSIAIPWAELVTAGLLILPWTQNVGGVFAFGLLSIYAAAIAINLIRQNVVIDCGCGDEPEPLSWALVVRNSVLCLLMVGAALGMGQLNGAVEMTVIGTLSLLVAVFFFMSQKAFANVNRMRNTLSSRTQATIGGMS</sequence>
<dbReference type="EMBL" id="CP001678">
    <property type="protein sequence ID" value="ACT60413.1"/>
    <property type="molecule type" value="Genomic_DNA"/>
</dbReference>
<dbReference type="RefSeq" id="WP_015828563.1">
    <property type="nucleotide sequence ID" value="NC_012982.1"/>
</dbReference>
<protein>
    <recommendedName>
        <fullName evidence="4">Methylamine utilization protein MauE</fullName>
    </recommendedName>
</protein>
<proteinExistence type="predicted"/>
<feature type="transmembrane region" description="Helical" evidence="8">
    <location>
        <begin position="6"/>
        <end position="26"/>
    </location>
</feature>
<keyword evidence="5 8" id="KW-0812">Transmembrane</keyword>
<evidence type="ECO:0000256" key="4">
    <source>
        <dbReference type="ARBA" id="ARBA00019078"/>
    </source>
</evidence>
<evidence type="ECO:0000256" key="5">
    <source>
        <dbReference type="ARBA" id="ARBA00022692"/>
    </source>
</evidence>
<dbReference type="AlphaFoldDB" id="C6XQB4"/>
<dbReference type="Proteomes" id="UP000002745">
    <property type="component" value="Chromosome"/>
</dbReference>
<dbReference type="Pfam" id="PF07291">
    <property type="entry name" value="MauE"/>
    <property type="match status" value="1"/>
</dbReference>
<keyword evidence="6 8" id="KW-1133">Transmembrane helix</keyword>
<feature type="transmembrane region" description="Helical" evidence="8">
    <location>
        <begin position="77"/>
        <end position="96"/>
    </location>
</feature>
<evidence type="ECO:0000256" key="8">
    <source>
        <dbReference type="SAM" id="Phobius"/>
    </source>
</evidence>
<evidence type="ECO:0000313" key="11">
    <source>
        <dbReference type="Proteomes" id="UP000002745"/>
    </source>
</evidence>
<evidence type="ECO:0000256" key="2">
    <source>
        <dbReference type="ARBA" id="ARBA00004141"/>
    </source>
</evidence>
<evidence type="ECO:0000256" key="3">
    <source>
        <dbReference type="ARBA" id="ARBA00004856"/>
    </source>
</evidence>
<dbReference type="GO" id="GO:0016020">
    <property type="term" value="C:membrane"/>
    <property type="evidence" value="ECO:0007669"/>
    <property type="project" value="UniProtKB-SubCell"/>
</dbReference>
<dbReference type="KEGG" id="hba:Hbal_2740"/>
<evidence type="ECO:0000256" key="7">
    <source>
        <dbReference type="ARBA" id="ARBA00023136"/>
    </source>
</evidence>
<dbReference type="STRING" id="582402.Hbal_2740"/>
<comment type="pathway">
    <text evidence="3">One-carbon metabolism; methylamine degradation.</text>
</comment>
<feature type="transmembrane region" description="Helical" evidence="8">
    <location>
        <begin position="141"/>
        <end position="161"/>
    </location>
</feature>
<dbReference type="UniPathway" id="UPA00895"/>
<dbReference type="InterPro" id="IPR009908">
    <property type="entry name" value="Methylamine_util_MauE"/>
</dbReference>
<gene>
    <name evidence="10" type="ordered locus">Hbal_2740</name>
</gene>
<dbReference type="OrthoDB" id="4462029at2"/>
<accession>C6XQB4</accession>
<comment type="subcellular location">
    <subcellularLocation>
        <location evidence="2">Membrane</location>
        <topology evidence="2">Multi-pass membrane protein</topology>
    </subcellularLocation>
</comment>
<evidence type="ECO:0000256" key="6">
    <source>
        <dbReference type="ARBA" id="ARBA00022989"/>
    </source>
</evidence>
<evidence type="ECO:0000259" key="9">
    <source>
        <dbReference type="Pfam" id="PF07291"/>
    </source>
</evidence>
<evidence type="ECO:0000313" key="10">
    <source>
        <dbReference type="EMBL" id="ACT60413.1"/>
    </source>
</evidence>
<dbReference type="eggNOG" id="ENOG5032ZYX">
    <property type="taxonomic scope" value="Bacteria"/>
</dbReference>
<name>C6XQB4_HIRBI</name>
<organism evidence="10 11">
    <name type="scientific">Hirschia baltica (strain ATCC 49814 / DSM 5838 / IFAM 1418)</name>
    <dbReference type="NCBI Taxonomy" id="582402"/>
    <lineage>
        <taxon>Bacteria</taxon>
        <taxon>Pseudomonadati</taxon>
        <taxon>Pseudomonadota</taxon>
        <taxon>Alphaproteobacteria</taxon>
        <taxon>Hyphomonadales</taxon>
        <taxon>Hyphomonadaceae</taxon>
        <taxon>Hirschia</taxon>
    </lineage>
</organism>